<reference evidence="1" key="1">
    <citation type="submission" date="2021-02" db="EMBL/GenBank/DDBJ databases">
        <authorList>
            <person name="Nowell W R."/>
        </authorList>
    </citation>
    <scope>NUCLEOTIDE SEQUENCE</scope>
</reference>
<sequence length="47" mass="5089">VLAVGSADMTTQVFSVPLLNKLHRFTLAGHGREIVGAFFEQNSLNVC</sequence>
<dbReference type="AlphaFoldDB" id="A0A8S2Y4C3"/>
<organism evidence="1 2">
    <name type="scientific">Rotaria magnacalcarata</name>
    <dbReference type="NCBI Taxonomy" id="392030"/>
    <lineage>
        <taxon>Eukaryota</taxon>
        <taxon>Metazoa</taxon>
        <taxon>Spiralia</taxon>
        <taxon>Gnathifera</taxon>
        <taxon>Rotifera</taxon>
        <taxon>Eurotatoria</taxon>
        <taxon>Bdelloidea</taxon>
        <taxon>Philodinida</taxon>
        <taxon>Philodinidae</taxon>
        <taxon>Rotaria</taxon>
    </lineage>
</organism>
<protein>
    <submittedName>
        <fullName evidence="1">Uncharacterized protein</fullName>
    </submittedName>
</protein>
<gene>
    <name evidence="1" type="ORF">GIL414_LOCUS36088</name>
</gene>
<accession>A0A8S2Y4C3</accession>
<proteinExistence type="predicted"/>
<feature type="non-terminal residue" evidence="1">
    <location>
        <position position="1"/>
    </location>
</feature>
<name>A0A8S2Y4C3_9BILA</name>
<comment type="caution">
    <text evidence="1">The sequence shown here is derived from an EMBL/GenBank/DDBJ whole genome shotgun (WGS) entry which is preliminary data.</text>
</comment>
<evidence type="ECO:0000313" key="1">
    <source>
        <dbReference type="EMBL" id="CAF4532579.1"/>
    </source>
</evidence>
<evidence type="ECO:0000313" key="2">
    <source>
        <dbReference type="Proteomes" id="UP000681720"/>
    </source>
</evidence>
<dbReference type="EMBL" id="CAJOBJ010088827">
    <property type="protein sequence ID" value="CAF4532579.1"/>
    <property type="molecule type" value="Genomic_DNA"/>
</dbReference>
<dbReference type="Proteomes" id="UP000681720">
    <property type="component" value="Unassembled WGS sequence"/>
</dbReference>